<dbReference type="InterPro" id="IPR001683">
    <property type="entry name" value="PX_dom"/>
</dbReference>
<dbReference type="CDD" id="cd06093">
    <property type="entry name" value="PX_domain"/>
    <property type="match status" value="1"/>
</dbReference>
<evidence type="ECO:0000256" key="1">
    <source>
        <dbReference type="SAM" id="MobiDB-lite"/>
    </source>
</evidence>
<evidence type="ECO:0000313" key="5">
    <source>
        <dbReference type="Proteomes" id="UP000693970"/>
    </source>
</evidence>
<keyword evidence="5" id="KW-1185">Reference proteome</keyword>
<dbReference type="OrthoDB" id="5227681at2759"/>
<feature type="domain" description="PX" evidence="2">
    <location>
        <begin position="66"/>
        <end position="183"/>
    </location>
</feature>
<dbReference type="GO" id="GO:0035091">
    <property type="term" value="F:phosphatidylinositol binding"/>
    <property type="evidence" value="ECO:0007669"/>
    <property type="project" value="InterPro"/>
</dbReference>
<feature type="region of interest" description="Disordered" evidence="1">
    <location>
        <begin position="1"/>
        <end position="20"/>
    </location>
</feature>
<accession>A0A9K3K4T1</accession>
<dbReference type="EMBL" id="JAGRRH010000093">
    <property type="protein sequence ID" value="KAG7337144.1"/>
    <property type="molecule type" value="Genomic_DNA"/>
</dbReference>
<evidence type="ECO:0000313" key="3">
    <source>
        <dbReference type="EMBL" id="KAG7337144.1"/>
    </source>
</evidence>
<gene>
    <name evidence="4" type="ORF">IV203_021688</name>
    <name evidence="3" type="ORF">IV203_022759</name>
</gene>
<proteinExistence type="predicted"/>
<dbReference type="Proteomes" id="UP000693970">
    <property type="component" value="Unassembled WGS sequence"/>
</dbReference>
<dbReference type="EMBL" id="JAGRRH010000023">
    <property type="protein sequence ID" value="KAG7343680.1"/>
    <property type="molecule type" value="Genomic_DNA"/>
</dbReference>
<evidence type="ECO:0000259" key="2">
    <source>
        <dbReference type="PROSITE" id="PS50195"/>
    </source>
</evidence>
<dbReference type="Pfam" id="PF00787">
    <property type="entry name" value="PX"/>
    <property type="match status" value="1"/>
</dbReference>
<protein>
    <submittedName>
        <fullName evidence="3">PX domain containing protein</fullName>
    </submittedName>
</protein>
<comment type="caution">
    <text evidence="3">The sequence shown here is derived from an EMBL/GenBank/DDBJ whole genome shotgun (WGS) entry which is preliminary data.</text>
</comment>
<name>A0A9K3K4T1_9STRA</name>
<dbReference type="AlphaFoldDB" id="A0A9K3K4T1"/>
<reference evidence="3" key="1">
    <citation type="journal article" date="2021" name="Sci. Rep.">
        <title>Diploid genomic architecture of Nitzschia inconspicua, an elite biomass production diatom.</title>
        <authorList>
            <person name="Oliver A."/>
            <person name="Podell S."/>
            <person name="Pinowska A."/>
            <person name="Traller J.C."/>
            <person name="Smith S.R."/>
            <person name="McClure R."/>
            <person name="Beliaev A."/>
            <person name="Bohutskyi P."/>
            <person name="Hill E.A."/>
            <person name="Rabines A."/>
            <person name="Zheng H."/>
            <person name="Allen L.Z."/>
            <person name="Kuo A."/>
            <person name="Grigoriev I.V."/>
            <person name="Allen A.E."/>
            <person name="Hazlebeck D."/>
            <person name="Allen E.E."/>
        </authorList>
    </citation>
    <scope>NUCLEOTIDE SEQUENCE</scope>
    <source>
        <strain evidence="3">Hildebrandi</strain>
    </source>
</reference>
<dbReference type="PROSITE" id="PS50195">
    <property type="entry name" value="PX"/>
    <property type="match status" value="1"/>
</dbReference>
<evidence type="ECO:0000313" key="4">
    <source>
        <dbReference type="EMBL" id="KAG7343680.1"/>
    </source>
</evidence>
<organism evidence="3 5">
    <name type="scientific">Nitzschia inconspicua</name>
    <dbReference type="NCBI Taxonomy" id="303405"/>
    <lineage>
        <taxon>Eukaryota</taxon>
        <taxon>Sar</taxon>
        <taxon>Stramenopiles</taxon>
        <taxon>Ochrophyta</taxon>
        <taxon>Bacillariophyta</taxon>
        <taxon>Bacillariophyceae</taxon>
        <taxon>Bacillariophycidae</taxon>
        <taxon>Bacillariales</taxon>
        <taxon>Bacillariaceae</taxon>
        <taxon>Nitzschia</taxon>
    </lineage>
</organism>
<reference evidence="3" key="2">
    <citation type="submission" date="2021-04" db="EMBL/GenBank/DDBJ databases">
        <authorList>
            <person name="Podell S."/>
        </authorList>
    </citation>
    <scope>NUCLEOTIDE SEQUENCE</scope>
    <source>
        <strain evidence="3">Hildebrandi</strain>
    </source>
</reference>
<sequence>MTSLSPNHDDDGETNAVIKPPSSAPMMYLAHEDWSPRFETTFYTIRIDGYELVTKTTTTTTTTTPLLLPPSSLLRDGGGKTNLPAYYYKITVFCGHYRRMVLRRYSQFEWLYKHLPLSVVQNGNEPTLVLPPKTPCLCQPQNDAFAQNRMEQLQDFLRDVLIRRGAAQHDAVAKFLELEDLLSS</sequence>